<dbReference type="PANTHER" id="PTHR34148:SF1">
    <property type="entry name" value="ADENOSYLCOBINAMIDE-GDP RIBAZOLETRANSFERASE"/>
    <property type="match status" value="1"/>
</dbReference>
<dbReference type="Proteomes" id="UP000182589">
    <property type="component" value="Unassembled WGS sequence"/>
</dbReference>
<feature type="transmembrane region" description="Helical" evidence="19">
    <location>
        <begin position="188"/>
        <end position="219"/>
    </location>
</feature>
<feature type="transmembrane region" description="Helical" evidence="19">
    <location>
        <begin position="117"/>
        <end position="137"/>
    </location>
</feature>
<dbReference type="GO" id="GO:0008818">
    <property type="term" value="F:cobalamin 5'-phosphate synthase activity"/>
    <property type="evidence" value="ECO:0007669"/>
    <property type="project" value="UniProtKB-UniRule"/>
</dbReference>
<protein>
    <recommendedName>
        <fullName evidence="6 19">Adenosylcobinamide-GDP ribazoletransferase</fullName>
        <ecNumber evidence="5 19">2.7.8.26</ecNumber>
    </recommendedName>
    <alternativeName>
        <fullName evidence="16 19">Cobalamin synthase</fullName>
    </alternativeName>
    <alternativeName>
        <fullName evidence="15 19">Cobalamin-5'-phosphate synthase</fullName>
    </alternativeName>
</protein>
<accession>A0A1H2U4C4</accession>
<keyword evidence="10 19" id="KW-0812">Transmembrane</keyword>
<evidence type="ECO:0000256" key="2">
    <source>
        <dbReference type="ARBA" id="ARBA00004651"/>
    </source>
</evidence>
<comment type="subcellular location">
    <subcellularLocation>
        <location evidence="2 19">Cell membrane</location>
        <topology evidence="2 19">Multi-pass membrane protein</topology>
    </subcellularLocation>
</comment>
<keyword evidence="8 19" id="KW-0169">Cobalamin biosynthesis</keyword>
<dbReference type="HAMAP" id="MF_00719">
    <property type="entry name" value="CobS"/>
    <property type="match status" value="1"/>
</dbReference>
<evidence type="ECO:0000256" key="15">
    <source>
        <dbReference type="ARBA" id="ARBA00032605"/>
    </source>
</evidence>
<evidence type="ECO:0000256" key="18">
    <source>
        <dbReference type="ARBA" id="ARBA00049504"/>
    </source>
</evidence>
<reference evidence="21" key="1">
    <citation type="submission" date="2016-10" db="EMBL/GenBank/DDBJ databases">
        <authorList>
            <person name="Varghese N."/>
        </authorList>
    </citation>
    <scope>NUCLEOTIDE SEQUENCE [LARGE SCALE GENOMIC DNA]</scope>
    <source>
        <strain evidence="21">DSM 12489</strain>
    </source>
</reference>
<comment type="function">
    <text evidence="14 19">Joins adenosylcobinamide-GDP and alpha-ribazole to generate adenosylcobalamin (Ado-cobalamin). Also synthesizes adenosylcobalamin 5'-phosphate from adenosylcobinamide-GDP and alpha-ribazole 5'-phosphate.</text>
</comment>
<keyword evidence="7 19" id="KW-1003">Cell membrane</keyword>
<evidence type="ECO:0000256" key="10">
    <source>
        <dbReference type="ARBA" id="ARBA00022692"/>
    </source>
</evidence>
<keyword evidence="9 19" id="KW-0808">Transferase</keyword>
<evidence type="ECO:0000256" key="14">
    <source>
        <dbReference type="ARBA" id="ARBA00025228"/>
    </source>
</evidence>
<dbReference type="AlphaFoldDB" id="A0A1H2U4C4"/>
<evidence type="ECO:0000256" key="19">
    <source>
        <dbReference type="HAMAP-Rule" id="MF_00719"/>
    </source>
</evidence>
<evidence type="ECO:0000313" key="20">
    <source>
        <dbReference type="EMBL" id="SDW51073.1"/>
    </source>
</evidence>
<evidence type="ECO:0000256" key="7">
    <source>
        <dbReference type="ARBA" id="ARBA00022475"/>
    </source>
</evidence>
<comment type="cofactor">
    <cofactor evidence="1 19">
        <name>Mg(2+)</name>
        <dbReference type="ChEBI" id="CHEBI:18420"/>
    </cofactor>
</comment>
<comment type="similarity">
    <text evidence="4 19">Belongs to the CobS family.</text>
</comment>
<evidence type="ECO:0000256" key="8">
    <source>
        <dbReference type="ARBA" id="ARBA00022573"/>
    </source>
</evidence>
<evidence type="ECO:0000256" key="4">
    <source>
        <dbReference type="ARBA" id="ARBA00010561"/>
    </source>
</evidence>
<evidence type="ECO:0000256" key="1">
    <source>
        <dbReference type="ARBA" id="ARBA00001946"/>
    </source>
</evidence>
<feature type="transmembrane region" description="Helical" evidence="19">
    <location>
        <begin position="70"/>
        <end position="89"/>
    </location>
</feature>
<evidence type="ECO:0000256" key="9">
    <source>
        <dbReference type="ARBA" id="ARBA00022679"/>
    </source>
</evidence>
<keyword evidence="21" id="KW-1185">Reference proteome</keyword>
<evidence type="ECO:0000256" key="17">
    <source>
        <dbReference type="ARBA" id="ARBA00048623"/>
    </source>
</evidence>
<evidence type="ECO:0000313" key="21">
    <source>
        <dbReference type="Proteomes" id="UP000182589"/>
    </source>
</evidence>
<dbReference type="STRING" id="89784.SAMN04489725_10747"/>
<dbReference type="GO" id="GO:0005886">
    <property type="term" value="C:plasma membrane"/>
    <property type="evidence" value="ECO:0007669"/>
    <property type="project" value="UniProtKB-SubCell"/>
</dbReference>
<dbReference type="GO" id="GO:0009236">
    <property type="term" value="P:cobalamin biosynthetic process"/>
    <property type="evidence" value="ECO:0007669"/>
    <property type="project" value="UniProtKB-UniRule"/>
</dbReference>
<dbReference type="EC" id="2.7.8.26" evidence="5 19"/>
<evidence type="ECO:0000256" key="5">
    <source>
        <dbReference type="ARBA" id="ARBA00013200"/>
    </source>
</evidence>
<feature type="transmembrane region" description="Helical" evidence="19">
    <location>
        <begin position="144"/>
        <end position="168"/>
    </location>
</feature>
<dbReference type="GO" id="GO:0051073">
    <property type="term" value="F:adenosylcobinamide-GDP ribazoletransferase activity"/>
    <property type="evidence" value="ECO:0007669"/>
    <property type="project" value="UniProtKB-UniRule"/>
</dbReference>
<comment type="catalytic activity">
    <reaction evidence="17 19">
        <text>alpha-ribazole + adenosylcob(III)inamide-GDP = adenosylcob(III)alamin + GMP + H(+)</text>
        <dbReference type="Rhea" id="RHEA:16049"/>
        <dbReference type="ChEBI" id="CHEBI:10329"/>
        <dbReference type="ChEBI" id="CHEBI:15378"/>
        <dbReference type="ChEBI" id="CHEBI:18408"/>
        <dbReference type="ChEBI" id="CHEBI:58115"/>
        <dbReference type="ChEBI" id="CHEBI:60487"/>
        <dbReference type="EC" id="2.7.8.26"/>
    </reaction>
</comment>
<comment type="catalytic activity">
    <reaction evidence="18 19">
        <text>alpha-ribazole 5'-phosphate + adenosylcob(III)inamide-GDP = adenosylcob(III)alamin 5'-phosphate + GMP + H(+)</text>
        <dbReference type="Rhea" id="RHEA:23560"/>
        <dbReference type="ChEBI" id="CHEBI:15378"/>
        <dbReference type="ChEBI" id="CHEBI:57918"/>
        <dbReference type="ChEBI" id="CHEBI:58115"/>
        <dbReference type="ChEBI" id="CHEBI:60487"/>
        <dbReference type="ChEBI" id="CHEBI:60493"/>
        <dbReference type="EC" id="2.7.8.26"/>
    </reaction>
</comment>
<name>A0A1H2U4C4_9BACL</name>
<dbReference type="EMBL" id="FNOJ01000007">
    <property type="protein sequence ID" value="SDW51073.1"/>
    <property type="molecule type" value="Genomic_DNA"/>
</dbReference>
<evidence type="ECO:0000256" key="12">
    <source>
        <dbReference type="ARBA" id="ARBA00022989"/>
    </source>
</evidence>
<dbReference type="Pfam" id="PF02654">
    <property type="entry name" value="CobS"/>
    <property type="match status" value="1"/>
</dbReference>
<evidence type="ECO:0000256" key="11">
    <source>
        <dbReference type="ARBA" id="ARBA00022842"/>
    </source>
</evidence>
<proteinExistence type="inferred from homology"/>
<evidence type="ECO:0000256" key="6">
    <source>
        <dbReference type="ARBA" id="ARBA00015850"/>
    </source>
</evidence>
<dbReference type="NCBIfam" id="TIGR00317">
    <property type="entry name" value="cobS"/>
    <property type="match status" value="1"/>
</dbReference>
<keyword evidence="11 19" id="KW-0460">Magnesium</keyword>
<keyword evidence="13 19" id="KW-0472">Membrane</keyword>
<evidence type="ECO:0000256" key="3">
    <source>
        <dbReference type="ARBA" id="ARBA00004663"/>
    </source>
</evidence>
<keyword evidence="12 19" id="KW-1133">Transmembrane helix</keyword>
<evidence type="ECO:0000256" key="13">
    <source>
        <dbReference type="ARBA" id="ARBA00023136"/>
    </source>
</evidence>
<organism evidence="20 21">
    <name type="scientific">Alicyclobacillus hesperidum</name>
    <dbReference type="NCBI Taxonomy" id="89784"/>
    <lineage>
        <taxon>Bacteria</taxon>
        <taxon>Bacillati</taxon>
        <taxon>Bacillota</taxon>
        <taxon>Bacilli</taxon>
        <taxon>Bacillales</taxon>
        <taxon>Alicyclobacillaceae</taxon>
        <taxon>Alicyclobacillus</taxon>
    </lineage>
</organism>
<gene>
    <name evidence="19" type="primary">cobS</name>
    <name evidence="20" type="ORF">SAMN04489725_10747</name>
</gene>
<feature type="transmembrane region" description="Helical" evidence="19">
    <location>
        <begin position="41"/>
        <end position="58"/>
    </location>
</feature>
<dbReference type="InterPro" id="IPR003805">
    <property type="entry name" value="CobS"/>
</dbReference>
<sequence>MKGDVSLQRLGRTFALAWSFFTILPAPELQRSPTPDELAKSAYWLPFVGCVIGGLAWLANRAGFWLGGSLLASLLAVVAQGVLTGFLHVDGLLDVADALGSRTRGDAALAVMKDSRVGAMGAIAAVLLFLGKWLWAYGLGGSNWLILWLAPVWSRVALLWGIVAIPAARPSGLGALFAEQLSVRAVTLISLGSIAATLFVCRWFPAVVCMGAQAILTVWSIRFAKSRFGGATGDVYGALVESGEWCIGLVALAMHHHGVFFARFVWG</sequence>
<dbReference type="PANTHER" id="PTHR34148">
    <property type="entry name" value="ADENOSYLCOBINAMIDE-GDP RIBAZOLETRANSFERASE"/>
    <property type="match status" value="1"/>
</dbReference>
<comment type="pathway">
    <text evidence="3 19">Cofactor biosynthesis; adenosylcobalamin biosynthesis; adenosylcobalamin from cob(II)yrinate a,c-diamide: step 7/7.</text>
</comment>
<dbReference type="UniPathway" id="UPA00148">
    <property type="reaction ID" value="UER00238"/>
</dbReference>
<evidence type="ECO:0000256" key="16">
    <source>
        <dbReference type="ARBA" id="ARBA00032853"/>
    </source>
</evidence>